<feature type="coiled-coil region" evidence="9">
    <location>
        <begin position="378"/>
        <end position="419"/>
    </location>
</feature>
<dbReference type="Proteomes" id="UP000717996">
    <property type="component" value="Unassembled WGS sequence"/>
</dbReference>
<keyword evidence="6 9" id="KW-0175">Coiled coil</keyword>
<dbReference type="EMBL" id="JAANIT010000541">
    <property type="protein sequence ID" value="KAG1546697.1"/>
    <property type="molecule type" value="Genomic_DNA"/>
</dbReference>
<dbReference type="InterPro" id="IPR038275">
    <property type="entry name" value="Nuf2_N_sf"/>
</dbReference>
<gene>
    <name evidence="11" type="ORF">G6F51_004726</name>
</gene>
<protein>
    <recommendedName>
        <fullName evidence="10">Kinetochore protein Nuf2 N-terminal domain-containing protein</fullName>
    </recommendedName>
</protein>
<evidence type="ECO:0000256" key="4">
    <source>
        <dbReference type="ARBA" id="ARBA00022618"/>
    </source>
</evidence>
<reference evidence="11" key="1">
    <citation type="journal article" date="2020" name="Microb. Genom.">
        <title>Genetic diversity of clinical and environmental Mucorales isolates obtained from an investigation of mucormycosis cases among solid organ transplant recipients.</title>
        <authorList>
            <person name="Nguyen M.H."/>
            <person name="Kaul D."/>
            <person name="Muto C."/>
            <person name="Cheng S.J."/>
            <person name="Richter R.A."/>
            <person name="Bruno V.M."/>
            <person name="Liu G."/>
            <person name="Beyhan S."/>
            <person name="Sundermann A.J."/>
            <person name="Mounaud S."/>
            <person name="Pasculle A.W."/>
            <person name="Nierman W.C."/>
            <person name="Driscoll E."/>
            <person name="Cumbie R."/>
            <person name="Clancy C.J."/>
            <person name="Dupont C.L."/>
        </authorList>
    </citation>
    <scope>NUCLEOTIDE SEQUENCE</scope>
    <source>
        <strain evidence="11">GL16</strain>
    </source>
</reference>
<sequence length="450" mass="53046">MLPSSISSQIVDERRLSLMQRRSFVAEHTNSLSVSDMVHILRLLGLNVSEEFFNNPQRVRTQSLYITILSILCGWRMDRFKKKYQELTNNYEQSVLLFRKVDQLLKEIGYHRFKYVDVVAPSKNRLINIFNVIIRHILLRQEIWEMWEGRVKQVWITIQQVANLLQDKKLIKHQLDEDLTLYEQQKDEIQAIKAKNTMLEKELQGLEKETKTLAVQHEEIKSQQIPLVEQLHSFKETIGIRREILADYRAKASYNHEQTKESIKTFKQQHQQSIVLVKQLEAAIQKIDTIYPQLREMSRQLSIASKFIANIQGDKSESRKANMTSQALIDEIQKNEKILTAAVDAFNDSKTALRKNEAHIDKVKRKEQITKMRDSAHREEIKNKRAKSELSLREIRQLLTTKLENIRNLKEELKDMDHEGRLDRENWHAGLSKVFLYLEIVEDKVKPSQK</sequence>
<feature type="domain" description="Kinetochore protein Nuf2 N-terminal" evidence="10">
    <location>
        <begin position="30"/>
        <end position="152"/>
    </location>
</feature>
<dbReference type="GO" id="GO:0051301">
    <property type="term" value="P:cell division"/>
    <property type="evidence" value="ECO:0007669"/>
    <property type="project" value="UniProtKB-KW"/>
</dbReference>
<keyword evidence="8" id="KW-0137">Centromere</keyword>
<evidence type="ECO:0000256" key="8">
    <source>
        <dbReference type="ARBA" id="ARBA00023328"/>
    </source>
</evidence>
<comment type="caution">
    <text evidence="11">The sequence shown here is derived from an EMBL/GenBank/DDBJ whole genome shotgun (WGS) entry which is preliminary data.</text>
</comment>
<dbReference type="AlphaFoldDB" id="A0A9P6YEU4"/>
<evidence type="ECO:0000256" key="7">
    <source>
        <dbReference type="ARBA" id="ARBA00023306"/>
    </source>
</evidence>
<evidence type="ECO:0000313" key="11">
    <source>
        <dbReference type="EMBL" id="KAG1546697.1"/>
    </source>
</evidence>
<comment type="similarity">
    <text evidence="2">Belongs to the NUF2 family.</text>
</comment>
<keyword evidence="5" id="KW-0498">Mitosis</keyword>
<evidence type="ECO:0000313" key="12">
    <source>
        <dbReference type="Proteomes" id="UP000717996"/>
    </source>
</evidence>
<name>A0A9P6YEU4_RHIOR</name>
<dbReference type="OrthoDB" id="8194677at2759"/>
<dbReference type="Pfam" id="PF03800">
    <property type="entry name" value="Nuf2"/>
    <property type="match status" value="1"/>
</dbReference>
<keyword evidence="4" id="KW-0132">Cell division</keyword>
<evidence type="ECO:0000259" key="10">
    <source>
        <dbReference type="Pfam" id="PF03800"/>
    </source>
</evidence>
<dbReference type="InterPro" id="IPR005549">
    <property type="entry name" value="Kinetochore_Nuf2_N"/>
</dbReference>
<comment type="subcellular location">
    <subcellularLocation>
        <location evidence="1">Chromosome</location>
        <location evidence="1">Centromere</location>
    </subcellularLocation>
</comment>
<evidence type="ECO:0000256" key="6">
    <source>
        <dbReference type="ARBA" id="ARBA00023054"/>
    </source>
</evidence>
<organism evidence="11 12">
    <name type="scientific">Rhizopus oryzae</name>
    <name type="common">Mucormycosis agent</name>
    <name type="synonym">Rhizopus arrhizus var. delemar</name>
    <dbReference type="NCBI Taxonomy" id="64495"/>
    <lineage>
        <taxon>Eukaryota</taxon>
        <taxon>Fungi</taxon>
        <taxon>Fungi incertae sedis</taxon>
        <taxon>Mucoromycota</taxon>
        <taxon>Mucoromycotina</taxon>
        <taxon>Mucoromycetes</taxon>
        <taxon>Mucorales</taxon>
        <taxon>Mucorineae</taxon>
        <taxon>Rhizopodaceae</taxon>
        <taxon>Rhizopus</taxon>
    </lineage>
</organism>
<feature type="coiled-coil region" evidence="9">
    <location>
        <begin position="172"/>
        <end position="223"/>
    </location>
</feature>
<evidence type="ECO:0000256" key="1">
    <source>
        <dbReference type="ARBA" id="ARBA00004584"/>
    </source>
</evidence>
<evidence type="ECO:0000256" key="2">
    <source>
        <dbReference type="ARBA" id="ARBA00005498"/>
    </source>
</evidence>
<evidence type="ECO:0000256" key="5">
    <source>
        <dbReference type="ARBA" id="ARBA00022776"/>
    </source>
</evidence>
<evidence type="ECO:0000256" key="3">
    <source>
        <dbReference type="ARBA" id="ARBA00022454"/>
    </source>
</evidence>
<proteinExistence type="inferred from homology"/>
<accession>A0A9P6YEU4</accession>
<keyword evidence="3" id="KW-0158">Chromosome</keyword>
<dbReference type="GO" id="GO:0031262">
    <property type="term" value="C:Ndc80 complex"/>
    <property type="evidence" value="ECO:0007669"/>
    <property type="project" value="InterPro"/>
</dbReference>
<dbReference type="Gene3D" id="1.10.418.60">
    <property type="entry name" value="Ncd80 complex, Nuf2 subunit"/>
    <property type="match status" value="1"/>
</dbReference>
<evidence type="ECO:0000256" key="9">
    <source>
        <dbReference type="SAM" id="Coils"/>
    </source>
</evidence>
<keyword evidence="7" id="KW-0131">Cell cycle</keyword>